<dbReference type="InterPro" id="IPR001100">
    <property type="entry name" value="Pyr_nuc-diS_OxRdtase"/>
</dbReference>
<dbReference type="PRINTS" id="PR00411">
    <property type="entry name" value="PNDRDTASEI"/>
</dbReference>
<evidence type="ECO:0000313" key="8">
    <source>
        <dbReference type="EMBL" id="TXD87077.1"/>
    </source>
</evidence>
<evidence type="ECO:0000256" key="2">
    <source>
        <dbReference type="ARBA" id="ARBA00022630"/>
    </source>
</evidence>
<dbReference type="Gene3D" id="3.30.390.30">
    <property type="match status" value="1"/>
</dbReference>
<dbReference type="OrthoDB" id="9800167at2"/>
<feature type="binding site" evidence="4">
    <location>
        <position position="196"/>
    </location>
    <ligand>
        <name>NAD(+)</name>
        <dbReference type="ChEBI" id="CHEBI:57540"/>
    </ligand>
</feature>
<dbReference type="PIRSF" id="PIRSF000350">
    <property type="entry name" value="Mercury_reductase_MerA"/>
    <property type="match status" value="1"/>
</dbReference>
<dbReference type="Proteomes" id="UP000321578">
    <property type="component" value="Unassembled WGS sequence"/>
</dbReference>
<dbReference type="PRINTS" id="PR00368">
    <property type="entry name" value="FADPNR"/>
</dbReference>
<dbReference type="InterPro" id="IPR004099">
    <property type="entry name" value="Pyr_nucl-diS_OxRdtase_dimer"/>
</dbReference>
<dbReference type="SUPFAM" id="SSF55424">
    <property type="entry name" value="FAD/NAD-linked reductases, dimerisation (C-terminal) domain"/>
    <property type="match status" value="1"/>
</dbReference>
<comment type="similarity">
    <text evidence="1">Belongs to the class-I pyridine nucleotide-disulfide oxidoreductase family.</text>
</comment>
<dbReference type="GO" id="GO:0016491">
    <property type="term" value="F:oxidoreductase activity"/>
    <property type="evidence" value="ECO:0007669"/>
    <property type="project" value="InterPro"/>
</dbReference>
<dbReference type="Pfam" id="PF02852">
    <property type="entry name" value="Pyr_redox_dim"/>
    <property type="match status" value="1"/>
</dbReference>
<feature type="binding site" evidence="4">
    <location>
        <position position="52"/>
    </location>
    <ligand>
        <name>FAD</name>
        <dbReference type="ChEBI" id="CHEBI:57692"/>
    </ligand>
</feature>
<comment type="cofactor">
    <cofactor evidence="4">
        <name>FAD</name>
        <dbReference type="ChEBI" id="CHEBI:57692"/>
    </cofactor>
    <text evidence="4">Binds 1 FAD per subunit.</text>
</comment>
<protein>
    <submittedName>
        <fullName evidence="8">NAD(P)/FAD-dependent oxidoreductase</fullName>
    </submittedName>
</protein>
<dbReference type="Gene3D" id="3.50.50.60">
    <property type="entry name" value="FAD/NAD(P)-binding domain"/>
    <property type="match status" value="2"/>
</dbReference>
<keyword evidence="4" id="KW-0547">Nucleotide-binding</keyword>
<sequence length="453" mass="49416">MKTKHYDVFVIGSGIAGQTAAKACAEKGLSVAIADVREFGGTCAIRGCDPKKVLIQFADLMQHAKQLEASGIKKLPKIKWKTVQKFKSSFTKAVPKNTEKNLSGLGIDLYHQSPKFISETEIMVEGKKVSAETFVIATGYVPRELQFDGANLLGSSDDILNLKKIPKSATFIGSGYVGMEFCYMLSAMGCKVTVLEVSDSALSQFDPFLVNKVVDRLKKGGVEFVFNAETISVEKGKKNLKIKYKHNGKVQKIKSRVAFNTSGRVPATALLDLEKANIKADGSGVLVNDFLQSVSHDNAYACGDVSSKSLPLTPLSGLQGYIVGYNIINGNKKKFEDPLVPSVVFTHPNLASVGYSEEEAKARYKNVKVYHGDATDWYNAKKENAEAYAYKIVTNERTGEIVGAHLLSSRANETINVLATAINNGMTVDAFKKMIFTYPSYSSDLKSMMKDAD</sequence>
<dbReference type="GO" id="GO:0000166">
    <property type="term" value="F:nucleotide binding"/>
    <property type="evidence" value="ECO:0007669"/>
    <property type="project" value="UniProtKB-KW"/>
</dbReference>
<feature type="disulfide bond" description="Redox-active" evidence="5">
    <location>
        <begin position="43"/>
        <end position="48"/>
    </location>
</feature>
<keyword evidence="2" id="KW-0285">Flavoprotein</keyword>
<dbReference type="Pfam" id="PF07992">
    <property type="entry name" value="Pyr_redox_2"/>
    <property type="match status" value="1"/>
</dbReference>
<dbReference type="EMBL" id="VORO01000030">
    <property type="protein sequence ID" value="TXD87077.1"/>
    <property type="molecule type" value="Genomic_DNA"/>
</dbReference>
<gene>
    <name evidence="8" type="ORF">ESY86_18260</name>
</gene>
<feature type="binding site" evidence="4">
    <location>
        <position position="304"/>
    </location>
    <ligand>
        <name>FAD</name>
        <dbReference type="ChEBI" id="CHEBI:57692"/>
    </ligand>
</feature>
<keyword evidence="3 4" id="KW-0274">FAD</keyword>
<keyword evidence="4" id="KW-0520">NAD</keyword>
<dbReference type="InterPro" id="IPR023753">
    <property type="entry name" value="FAD/NAD-binding_dom"/>
</dbReference>
<evidence type="ECO:0000259" key="7">
    <source>
        <dbReference type="Pfam" id="PF07992"/>
    </source>
</evidence>
<evidence type="ECO:0000256" key="5">
    <source>
        <dbReference type="PIRSR" id="PIRSR000350-4"/>
    </source>
</evidence>
<reference evidence="8 9" key="1">
    <citation type="submission" date="2019-08" db="EMBL/GenBank/DDBJ databases">
        <title>Genomes of Subsaximicrobium wynnwilliamsii strains.</title>
        <authorList>
            <person name="Bowman J.P."/>
        </authorList>
    </citation>
    <scope>NUCLEOTIDE SEQUENCE [LARGE SCALE GENOMIC DNA]</scope>
    <source>
        <strain evidence="8 9">2-80-2</strain>
    </source>
</reference>
<evidence type="ECO:0000256" key="4">
    <source>
        <dbReference type="PIRSR" id="PIRSR000350-3"/>
    </source>
</evidence>
<comment type="caution">
    <text evidence="8">The sequence shown here is derived from an EMBL/GenBank/DDBJ whole genome shotgun (WGS) entry which is preliminary data.</text>
</comment>
<organism evidence="8 9">
    <name type="scientific">Subsaximicrobium wynnwilliamsii</name>
    <dbReference type="NCBI Taxonomy" id="291179"/>
    <lineage>
        <taxon>Bacteria</taxon>
        <taxon>Pseudomonadati</taxon>
        <taxon>Bacteroidota</taxon>
        <taxon>Flavobacteriia</taxon>
        <taxon>Flavobacteriales</taxon>
        <taxon>Flavobacteriaceae</taxon>
        <taxon>Subsaximicrobium</taxon>
    </lineage>
</organism>
<dbReference type="SUPFAM" id="SSF51905">
    <property type="entry name" value="FAD/NAD(P)-binding domain"/>
    <property type="match status" value="1"/>
</dbReference>
<dbReference type="PANTHER" id="PTHR43014:SF5">
    <property type="entry name" value="GLUTATHIONE REDUCTASE (NADPH)"/>
    <property type="match status" value="1"/>
</dbReference>
<feature type="binding site" evidence="4">
    <location>
        <begin position="173"/>
        <end position="180"/>
    </location>
    <ligand>
        <name>NAD(+)</name>
        <dbReference type="ChEBI" id="CHEBI:57540"/>
    </ligand>
</feature>
<dbReference type="InterPro" id="IPR016156">
    <property type="entry name" value="FAD/NAD-linked_Rdtase_dimer_sf"/>
</dbReference>
<name>A0A5C6ZED3_9FLAO</name>
<feature type="binding site" evidence="4">
    <location>
        <position position="263"/>
    </location>
    <ligand>
        <name>NAD(+)</name>
        <dbReference type="ChEBI" id="CHEBI:57540"/>
    </ligand>
</feature>
<dbReference type="InterPro" id="IPR036188">
    <property type="entry name" value="FAD/NAD-bd_sf"/>
</dbReference>
<dbReference type="RefSeq" id="WP_147088165.1">
    <property type="nucleotide sequence ID" value="NZ_VORM01000031.1"/>
</dbReference>
<accession>A0A5C6ZED3</accession>
<proteinExistence type="inferred from homology"/>
<evidence type="ECO:0000259" key="6">
    <source>
        <dbReference type="Pfam" id="PF02852"/>
    </source>
</evidence>
<evidence type="ECO:0000256" key="3">
    <source>
        <dbReference type="ARBA" id="ARBA00022827"/>
    </source>
</evidence>
<evidence type="ECO:0000256" key="1">
    <source>
        <dbReference type="ARBA" id="ARBA00007532"/>
    </source>
</evidence>
<dbReference type="PANTHER" id="PTHR43014">
    <property type="entry name" value="MERCURIC REDUCTASE"/>
    <property type="match status" value="1"/>
</dbReference>
<dbReference type="AlphaFoldDB" id="A0A5C6ZED3"/>
<feature type="domain" description="Pyridine nucleotide-disulphide oxidoreductase dimerisation" evidence="6">
    <location>
        <begin position="340"/>
        <end position="447"/>
    </location>
</feature>
<evidence type="ECO:0000313" key="9">
    <source>
        <dbReference type="Proteomes" id="UP000321578"/>
    </source>
</evidence>
<feature type="domain" description="FAD/NAD(P)-binding" evidence="7">
    <location>
        <begin position="6"/>
        <end position="315"/>
    </location>
</feature>
<keyword evidence="9" id="KW-1185">Reference proteome</keyword>